<dbReference type="AlphaFoldDB" id="A0A7X0Y1H5"/>
<proteinExistence type="predicted"/>
<dbReference type="EMBL" id="JAARWN010000001">
    <property type="protein sequence ID" value="MBC1935280.1"/>
    <property type="molecule type" value="Genomic_DNA"/>
</dbReference>
<evidence type="ECO:0000313" key="2">
    <source>
        <dbReference type="Proteomes" id="UP000535908"/>
    </source>
</evidence>
<organism evidence="1 2">
    <name type="scientific">Listeria grandensis</name>
    <dbReference type="NCBI Taxonomy" id="1494963"/>
    <lineage>
        <taxon>Bacteria</taxon>
        <taxon>Bacillati</taxon>
        <taxon>Bacillota</taxon>
        <taxon>Bacilli</taxon>
        <taxon>Bacillales</taxon>
        <taxon>Listeriaceae</taxon>
        <taxon>Listeria</taxon>
    </lineage>
</organism>
<name>A0A7X0Y1H5_9LIST</name>
<dbReference type="RefSeq" id="WP_185525441.1">
    <property type="nucleotide sequence ID" value="NZ_JAARWN010000001.1"/>
</dbReference>
<gene>
    <name evidence="1" type="ORF">HCA69_02815</name>
</gene>
<accession>A0A7X0Y1H5</accession>
<dbReference type="Proteomes" id="UP000535908">
    <property type="component" value="Unassembled WGS sequence"/>
</dbReference>
<evidence type="ECO:0000313" key="1">
    <source>
        <dbReference type="EMBL" id="MBC1935280.1"/>
    </source>
</evidence>
<protein>
    <submittedName>
        <fullName evidence="1">Uncharacterized protein</fullName>
    </submittedName>
</protein>
<sequence>MGEMMGSEKLTLTGHNNYITVENQSGQHFQLNGELVRGGFIADPASIKNWHKADEITPISQLEKDEIMAQIMQQTIHSPFKILFAEPGI</sequence>
<reference evidence="1 2" key="1">
    <citation type="submission" date="2020-03" db="EMBL/GenBank/DDBJ databases">
        <title>Soil Listeria distribution.</title>
        <authorList>
            <person name="Liao J."/>
            <person name="Wiedmann M."/>
        </authorList>
    </citation>
    <scope>NUCLEOTIDE SEQUENCE [LARGE SCALE GENOMIC DNA]</scope>
    <source>
        <strain evidence="1 2">FSL L7-0741</strain>
    </source>
</reference>
<comment type="caution">
    <text evidence="1">The sequence shown here is derived from an EMBL/GenBank/DDBJ whole genome shotgun (WGS) entry which is preliminary data.</text>
</comment>